<keyword evidence="8 11" id="KW-0472">Membrane</keyword>
<sequence length="1344" mass="142850">MSTVLVRRRPRRPAPPLPQGELMLEAPPALPRATGAAARDAFALLSVAAGLGAIALLLTAESVTRTRAAAIALVALAVAGVLSGQAGRARGERRSRLAAERQDYLRYLAYVDERLGANARAQRAALLWPHPRPAALYAVVMGDRLWERRSSDADFSQARIGVGEQRPLVPAIPPETPPPEDLDPVGAEALRRLLRAHAVLPDLPVAVRLESFARVLVTGDPEAARGLVRAMVAQLAAFHAPHDLRISVCASPVQAPGWDWVKWLPHTLHPVEQDALGPARLFAYDLRDLERMLEPELAGRPRFSPSHPRNPGEPLHVVVVDGVAGAAESELLADGVAGVCVVDLTDAMAMPLTEDAHQLRLDVTPEGFRVTEPDEPAERAAFAGTPDALPVRQAEALARQLAPLRTGPSRLGGGAGALDRSLADLLGTGDPSRLDVAAAWRRRPARELLRIPIGVGEDGQAVVLDLKEAARSGHGPHGLVVGTAGSGRSELLRTVVLALAMTHAPDDVNAVLVDVAGAGTFGPLAGLPHVAAHVDRLDGDPALADRLYQALYGELTRRQNLFREAKAANWVEYGNARAGGEPLPPLLVVVDAFTELLALRPDFVEIFVMIGRLGRSLGVHMLLATRRLDEGTLRGLASHLSYRIALRTHSAMESRTAIGVPDAYELPSAPGSAYLRLDFDSVIRCRVATVSGPARGHGAGAARARIVRELQPFVAEYVRPEVVDEPADSGPPDTGERLLDAAVARLAGHGRPAHRIWLPPLDEPPALGALVPVAADPSRGLTTADPALRDGLHATVAVVDRPFEHRREPLRVDLSGAAGHVAIVGAPGSGKTTLLRTLVASLALSHTPRQVQFYGLDLTGWMLRPLARLPHVGGVAAGRRDGQLLRRTVAELTALLERREAVFGEHGIDSMAAYRRLRAAGEVPDDGYGDVFLVVTDWRTLRDEFEELAVSVTDIAARGLGHGLHLIATADRWMDFRPNVRDLLGTRLELRLGDPMDSEVDRKQARWVPEDRPGRGITREGHHFLAALPRLDPPPNRAPDGEWDEAADEGTAAALAAAVAAEWNGPAAPEVRVLPTLLPEPSLVEASPPVPGAGGPIPIGIGEDTLAPVALDFAAAPHFLVIGESECGKTNLLRLIAKGVADRYTSEQARIVVLDYRKRLVDVGGTGHCIGYAPAASVARKMVEDVTAAFRQRLPSDDPGGADASGGLGGLGTGRPPDRSWTGPDLFLIVDDYELVAHMGNPLAPLMALLPYVRDIGLHLVIARSSGGAGRGMFDPVLTRVRESGSPMLVMSGSRDEGILAHGVRAEPLPAGRGTLAGQRTKPVLVQTAYVTPDVPDGAAPPPS</sequence>
<feature type="compositionally biased region" description="Gly residues" evidence="10">
    <location>
        <begin position="1203"/>
        <end position="1213"/>
    </location>
</feature>
<dbReference type="InterPro" id="IPR027417">
    <property type="entry name" value="P-loop_NTPase"/>
</dbReference>
<evidence type="ECO:0000256" key="2">
    <source>
        <dbReference type="ARBA" id="ARBA00022475"/>
    </source>
</evidence>
<dbReference type="PANTHER" id="PTHR22683:SF1">
    <property type="entry name" value="TYPE VII SECRETION SYSTEM PROTEIN ESSC"/>
    <property type="match status" value="1"/>
</dbReference>
<keyword evidence="6 9" id="KW-0067">ATP-binding</keyword>
<keyword evidence="4" id="KW-0677">Repeat</keyword>
<dbReference type="PANTHER" id="PTHR22683">
    <property type="entry name" value="SPORULATION PROTEIN RELATED"/>
    <property type="match status" value="1"/>
</dbReference>
<feature type="binding site" evidence="9">
    <location>
        <begin position="825"/>
        <end position="832"/>
    </location>
    <ligand>
        <name>ATP</name>
        <dbReference type="ChEBI" id="CHEBI:30616"/>
    </ligand>
</feature>
<feature type="region of interest" description="Disordered" evidence="10">
    <location>
        <begin position="1193"/>
        <end position="1217"/>
    </location>
</feature>
<keyword evidence="2" id="KW-1003">Cell membrane</keyword>
<feature type="domain" description="FtsK" evidence="12">
    <location>
        <begin position="807"/>
        <end position="999"/>
    </location>
</feature>
<feature type="domain" description="FtsK" evidence="12">
    <location>
        <begin position="1106"/>
        <end position="1300"/>
    </location>
</feature>
<feature type="binding site" evidence="9">
    <location>
        <begin position="1123"/>
        <end position="1130"/>
    </location>
    <ligand>
        <name>ATP</name>
        <dbReference type="ChEBI" id="CHEBI:30616"/>
    </ligand>
</feature>
<organism evidence="13 14">
    <name type="scientific">Actinomadura fibrosa</name>
    <dbReference type="NCBI Taxonomy" id="111802"/>
    <lineage>
        <taxon>Bacteria</taxon>
        <taxon>Bacillati</taxon>
        <taxon>Actinomycetota</taxon>
        <taxon>Actinomycetes</taxon>
        <taxon>Streptosporangiales</taxon>
        <taxon>Thermomonosporaceae</taxon>
        <taxon>Actinomadura</taxon>
    </lineage>
</organism>
<evidence type="ECO:0000259" key="12">
    <source>
        <dbReference type="PROSITE" id="PS50901"/>
    </source>
</evidence>
<dbReference type="InterPro" id="IPR023836">
    <property type="entry name" value="EccCa-like_Actinobacteria"/>
</dbReference>
<proteinExistence type="predicted"/>
<evidence type="ECO:0000256" key="11">
    <source>
        <dbReference type="SAM" id="Phobius"/>
    </source>
</evidence>
<dbReference type="PROSITE" id="PS50901">
    <property type="entry name" value="FTSK"/>
    <property type="match status" value="3"/>
</dbReference>
<evidence type="ECO:0000256" key="8">
    <source>
        <dbReference type="ARBA" id="ARBA00023136"/>
    </source>
</evidence>
<evidence type="ECO:0000256" key="7">
    <source>
        <dbReference type="ARBA" id="ARBA00022989"/>
    </source>
</evidence>
<evidence type="ECO:0000256" key="10">
    <source>
        <dbReference type="SAM" id="MobiDB-lite"/>
    </source>
</evidence>
<dbReference type="Proteomes" id="UP001597063">
    <property type="component" value="Unassembled WGS sequence"/>
</dbReference>
<dbReference type="InterPro" id="IPR002543">
    <property type="entry name" value="FtsK_dom"/>
</dbReference>
<evidence type="ECO:0000313" key="13">
    <source>
        <dbReference type="EMBL" id="MFD0687914.1"/>
    </source>
</evidence>
<dbReference type="Pfam" id="PF01580">
    <property type="entry name" value="FtsK_SpoIIIE"/>
    <property type="match status" value="2"/>
</dbReference>
<keyword evidence="14" id="KW-1185">Reference proteome</keyword>
<keyword evidence="5 9" id="KW-0547">Nucleotide-binding</keyword>
<evidence type="ECO:0000256" key="1">
    <source>
        <dbReference type="ARBA" id="ARBA00004651"/>
    </source>
</evidence>
<feature type="transmembrane region" description="Helical" evidence="11">
    <location>
        <begin position="41"/>
        <end position="60"/>
    </location>
</feature>
<protein>
    <submittedName>
        <fullName evidence="13">Type VII secretion protein EccCa</fullName>
    </submittedName>
</protein>
<evidence type="ECO:0000256" key="3">
    <source>
        <dbReference type="ARBA" id="ARBA00022692"/>
    </source>
</evidence>
<evidence type="ECO:0000256" key="9">
    <source>
        <dbReference type="PROSITE-ProRule" id="PRU00289"/>
    </source>
</evidence>
<keyword evidence="3 11" id="KW-0812">Transmembrane</keyword>
<keyword evidence="7 11" id="KW-1133">Transmembrane helix</keyword>
<dbReference type="RefSeq" id="WP_378323863.1">
    <property type="nucleotide sequence ID" value="NZ_JBHTGP010000013.1"/>
</dbReference>
<dbReference type="InterPro" id="IPR003593">
    <property type="entry name" value="AAA+_ATPase"/>
</dbReference>
<comment type="subcellular location">
    <subcellularLocation>
        <location evidence="1">Cell membrane</location>
        <topology evidence="1">Multi-pass membrane protein</topology>
    </subcellularLocation>
</comment>
<feature type="compositionally biased region" description="Basic residues" evidence="10">
    <location>
        <begin position="1"/>
        <end position="12"/>
    </location>
</feature>
<feature type="domain" description="FtsK" evidence="12">
    <location>
        <begin position="459"/>
        <end position="655"/>
    </location>
</feature>
<dbReference type="Gene3D" id="3.40.50.300">
    <property type="entry name" value="P-loop containing nucleotide triphosphate hydrolases"/>
    <property type="match status" value="4"/>
</dbReference>
<reference evidence="14" key="1">
    <citation type="journal article" date="2019" name="Int. J. Syst. Evol. Microbiol.">
        <title>The Global Catalogue of Microorganisms (GCM) 10K type strain sequencing project: providing services to taxonomists for standard genome sequencing and annotation.</title>
        <authorList>
            <consortium name="The Broad Institute Genomics Platform"/>
            <consortium name="The Broad Institute Genome Sequencing Center for Infectious Disease"/>
            <person name="Wu L."/>
            <person name="Ma J."/>
        </authorList>
    </citation>
    <scope>NUCLEOTIDE SEQUENCE [LARGE SCALE GENOMIC DNA]</scope>
    <source>
        <strain evidence="14">JCM 9371</strain>
    </source>
</reference>
<evidence type="ECO:0000256" key="6">
    <source>
        <dbReference type="ARBA" id="ARBA00022840"/>
    </source>
</evidence>
<dbReference type="SMART" id="SM00382">
    <property type="entry name" value="AAA"/>
    <property type="match status" value="3"/>
</dbReference>
<dbReference type="NCBIfam" id="TIGR03925">
    <property type="entry name" value="T7SS_EccC_b"/>
    <property type="match status" value="1"/>
</dbReference>
<evidence type="ECO:0000256" key="4">
    <source>
        <dbReference type="ARBA" id="ARBA00022737"/>
    </source>
</evidence>
<evidence type="ECO:0000313" key="14">
    <source>
        <dbReference type="Proteomes" id="UP001597063"/>
    </source>
</evidence>
<dbReference type="EMBL" id="JBHTGP010000013">
    <property type="protein sequence ID" value="MFD0687914.1"/>
    <property type="molecule type" value="Genomic_DNA"/>
</dbReference>
<dbReference type="InterPro" id="IPR050206">
    <property type="entry name" value="FtsK/SpoIIIE/SftA"/>
</dbReference>
<feature type="binding site" evidence="9">
    <location>
        <begin position="482"/>
        <end position="489"/>
    </location>
    <ligand>
        <name>ATP</name>
        <dbReference type="ChEBI" id="CHEBI:30616"/>
    </ligand>
</feature>
<feature type="region of interest" description="Disordered" evidence="10">
    <location>
        <begin position="1"/>
        <end position="23"/>
    </location>
</feature>
<accession>A0ABW2XPG0</accession>
<comment type="caution">
    <text evidence="13">The sequence shown here is derived from an EMBL/GenBank/DDBJ whole genome shotgun (WGS) entry which is preliminary data.</text>
</comment>
<dbReference type="NCBIfam" id="TIGR03924">
    <property type="entry name" value="T7SS_EccC_a"/>
    <property type="match status" value="1"/>
</dbReference>
<dbReference type="SUPFAM" id="SSF52540">
    <property type="entry name" value="P-loop containing nucleoside triphosphate hydrolases"/>
    <property type="match status" value="3"/>
</dbReference>
<evidence type="ECO:0000256" key="5">
    <source>
        <dbReference type="ARBA" id="ARBA00022741"/>
    </source>
</evidence>
<dbReference type="InterPro" id="IPR023837">
    <property type="entry name" value="EccCb-like_Actinobacteria"/>
</dbReference>
<gene>
    <name evidence="13" type="primary">eccCa</name>
    <name evidence="13" type="ORF">ACFQZM_25690</name>
</gene>
<name>A0ABW2XPG0_9ACTN</name>